<evidence type="ECO:0000256" key="2">
    <source>
        <dbReference type="ARBA" id="ARBA00022692"/>
    </source>
</evidence>
<comment type="caution">
    <text evidence="6">The sequence shown here is derived from an EMBL/GenBank/DDBJ whole genome shotgun (WGS) entry which is preliminary data.</text>
</comment>
<dbReference type="InterPro" id="IPR002293">
    <property type="entry name" value="AA/rel_permease1"/>
</dbReference>
<evidence type="ECO:0000313" key="6">
    <source>
        <dbReference type="EMBL" id="NGN83826.1"/>
    </source>
</evidence>
<evidence type="ECO:0000256" key="1">
    <source>
        <dbReference type="ARBA" id="ARBA00004141"/>
    </source>
</evidence>
<feature type="transmembrane region" description="Helical" evidence="5">
    <location>
        <begin position="384"/>
        <end position="406"/>
    </location>
</feature>
<dbReference type="Pfam" id="PF13520">
    <property type="entry name" value="AA_permease_2"/>
    <property type="match status" value="1"/>
</dbReference>
<feature type="transmembrane region" description="Helical" evidence="5">
    <location>
        <begin position="181"/>
        <end position="198"/>
    </location>
</feature>
<feature type="transmembrane region" description="Helical" evidence="5">
    <location>
        <begin position="508"/>
        <end position="531"/>
    </location>
</feature>
<feature type="transmembrane region" description="Helical" evidence="5">
    <location>
        <begin position="256"/>
        <end position="278"/>
    </location>
</feature>
<accession>A0ABX0DDL1</accession>
<feature type="transmembrane region" description="Helical" evidence="5">
    <location>
        <begin position="218"/>
        <end position="235"/>
    </location>
</feature>
<keyword evidence="7" id="KW-1185">Reference proteome</keyword>
<feature type="transmembrane region" description="Helical" evidence="5">
    <location>
        <begin position="478"/>
        <end position="496"/>
    </location>
</feature>
<protein>
    <submittedName>
        <fullName evidence="6">APC family permease</fullName>
    </submittedName>
</protein>
<comment type="subcellular location">
    <subcellularLocation>
        <location evidence="1">Membrane</location>
        <topology evidence="1">Multi-pass membrane protein</topology>
    </subcellularLocation>
</comment>
<feature type="transmembrane region" description="Helical" evidence="5">
    <location>
        <begin position="298"/>
        <end position="317"/>
    </location>
</feature>
<name>A0ABX0DDL1_9MICC</name>
<dbReference type="PIRSF" id="PIRSF006060">
    <property type="entry name" value="AA_transporter"/>
    <property type="match status" value="1"/>
</dbReference>
<feature type="transmembrane region" description="Helical" evidence="5">
    <location>
        <begin position="21"/>
        <end position="41"/>
    </location>
</feature>
<feature type="transmembrane region" description="Helical" evidence="5">
    <location>
        <begin position="418"/>
        <end position="442"/>
    </location>
</feature>
<keyword evidence="3 5" id="KW-1133">Transmembrane helix</keyword>
<feature type="transmembrane region" description="Helical" evidence="5">
    <location>
        <begin position="151"/>
        <end position="169"/>
    </location>
</feature>
<dbReference type="Gene3D" id="1.20.1740.10">
    <property type="entry name" value="Amino acid/polyamine transporter I"/>
    <property type="match status" value="1"/>
</dbReference>
<dbReference type="InterPro" id="IPR052962">
    <property type="entry name" value="AA_Transporter_AGT"/>
</dbReference>
<evidence type="ECO:0000256" key="5">
    <source>
        <dbReference type="SAM" id="Phobius"/>
    </source>
</evidence>
<gene>
    <name evidence="6" type="ORF">G6N77_10195</name>
</gene>
<dbReference type="PANTHER" id="PTHR47547:SF1">
    <property type="entry name" value="ASPARTATE-PROTON SYMPORTER"/>
    <property type="match status" value="1"/>
</dbReference>
<dbReference type="Proteomes" id="UP000479226">
    <property type="component" value="Unassembled WGS sequence"/>
</dbReference>
<dbReference type="EMBL" id="JAAKZI010000015">
    <property type="protein sequence ID" value="NGN83826.1"/>
    <property type="molecule type" value="Genomic_DNA"/>
</dbReference>
<feature type="transmembrane region" description="Helical" evidence="5">
    <location>
        <begin position="448"/>
        <end position="466"/>
    </location>
</feature>
<feature type="transmembrane region" description="Helical" evidence="5">
    <location>
        <begin position="47"/>
        <end position="70"/>
    </location>
</feature>
<evidence type="ECO:0000313" key="7">
    <source>
        <dbReference type="Proteomes" id="UP000479226"/>
    </source>
</evidence>
<keyword evidence="2 5" id="KW-0812">Transmembrane</keyword>
<dbReference type="RefSeq" id="WP_165182056.1">
    <property type="nucleotide sequence ID" value="NZ_JAAKZI010000015.1"/>
</dbReference>
<proteinExistence type="predicted"/>
<dbReference type="PANTHER" id="PTHR47547">
    <property type="match status" value="1"/>
</dbReference>
<sequence length="555" mass="59261">MATLKTPVPPTRARPGLKREIGFIGLLWASTGSIIGSGWLFGAKDALQIAGPAAMISWVIGGVCILILALPHAELGGMYPVSGGTARFPHYAFGGAVGASFGWFSWVQAATVAPIEVQAMINYAGHYSFAKSWLVIKQTAAGPQPTLTGNGLTVAILLMAFVTAINFLSIKKLATVNSAATWWKVGVPLLTIFMLAVFNFHPGNITAANGFDPDGVKGILSAVSTGGIVFALLGFEQADQLAGESKNPKRDIPRAVIGSTIIGVIIYLLVQFAFLVALPASQIGTTWTNGLYTAMTGPFADIATLVGFGWLASILYIDALISPGGTALIYVTASSRVSYGLSRNGYVPVVFEKTNKAGVPWVGLIAAFVIGCVCFLPFPTWQSIVGLITSASVLMYAGAPLALGVFRSRLPNEDRPYRLPAATVMSPLAFIVANLLILWTGWNTDWKLGVAILIGYVILVGNRVFGLNPTKPQMDWRAAQWLPVYLVGMGLIVYLSDFGPLAHPWFPLYWDIVATAVFSAIIYIWAVHVALTTEEINNMVNTVVVEEEDTVPHTP</sequence>
<evidence type="ECO:0000256" key="3">
    <source>
        <dbReference type="ARBA" id="ARBA00022989"/>
    </source>
</evidence>
<organism evidence="6 7">
    <name type="scientific">Arthrobacter silviterrae</name>
    <dbReference type="NCBI Taxonomy" id="2026658"/>
    <lineage>
        <taxon>Bacteria</taxon>
        <taxon>Bacillati</taxon>
        <taxon>Actinomycetota</taxon>
        <taxon>Actinomycetes</taxon>
        <taxon>Micrococcales</taxon>
        <taxon>Micrococcaceae</taxon>
        <taxon>Arthrobacter</taxon>
    </lineage>
</organism>
<feature type="transmembrane region" description="Helical" evidence="5">
    <location>
        <begin position="91"/>
        <end position="109"/>
    </location>
</feature>
<feature type="transmembrane region" description="Helical" evidence="5">
    <location>
        <begin position="359"/>
        <end position="378"/>
    </location>
</feature>
<reference evidence="6 7" key="1">
    <citation type="submission" date="2020-02" db="EMBL/GenBank/DDBJ databases">
        <title>Genome sequence of the type strain DSM 27180 of Arthrobacter silviterrae.</title>
        <authorList>
            <person name="Gao J."/>
            <person name="Sun J."/>
        </authorList>
    </citation>
    <scope>NUCLEOTIDE SEQUENCE [LARGE SCALE GENOMIC DNA]</scope>
    <source>
        <strain evidence="6 7">DSM 27180</strain>
    </source>
</reference>
<keyword evidence="4 5" id="KW-0472">Membrane</keyword>
<evidence type="ECO:0000256" key="4">
    <source>
        <dbReference type="ARBA" id="ARBA00023136"/>
    </source>
</evidence>